<keyword evidence="3" id="KW-1185">Reference proteome</keyword>
<name>A0A3N4IIQ3_ASCIM</name>
<gene>
    <name evidence="2" type="ORF">BJ508DRAFT_32278</name>
</gene>
<reference evidence="2 3" key="1">
    <citation type="journal article" date="2018" name="Nat. Ecol. Evol.">
        <title>Pezizomycetes genomes reveal the molecular basis of ectomycorrhizal truffle lifestyle.</title>
        <authorList>
            <person name="Murat C."/>
            <person name="Payen T."/>
            <person name="Noel B."/>
            <person name="Kuo A."/>
            <person name="Morin E."/>
            <person name="Chen J."/>
            <person name="Kohler A."/>
            <person name="Krizsan K."/>
            <person name="Balestrini R."/>
            <person name="Da Silva C."/>
            <person name="Montanini B."/>
            <person name="Hainaut M."/>
            <person name="Levati E."/>
            <person name="Barry K.W."/>
            <person name="Belfiori B."/>
            <person name="Cichocki N."/>
            <person name="Clum A."/>
            <person name="Dockter R.B."/>
            <person name="Fauchery L."/>
            <person name="Guy J."/>
            <person name="Iotti M."/>
            <person name="Le Tacon F."/>
            <person name="Lindquist E.A."/>
            <person name="Lipzen A."/>
            <person name="Malagnac F."/>
            <person name="Mello A."/>
            <person name="Molinier V."/>
            <person name="Miyauchi S."/>
            <person name="Poulain J."/>
            <person name="Riccioni C."/>
            <person name="Rubini A."/>
            <person name="Sitrit Y."/>
            <person name="Splivallo R."/>
            <person name="Traeger S."/>
            <person name="Wang M."/>
            <person name="Zifcakova L."/>
            <person name="Wipf D."/>
            <person name="Zambonelli A."/>
            <person name="Paolocci F."/>
            <person name="Nowrousian M."/>
            <person name="Ottonello S."/>
            <person name="Baldrian P."/>
            <person name="Spatafora J.W."/>
            <person name="Henrissat B."/>
            <person name="Nagy L.G."/>
            <person name="Aury J.M."/>
            <person name="Wincker P."/>
            <person name="Grigoriev I.V."/>
            <person name="Bonfante P."/>
            <person name="Martin F.M."/>
        </authorList>
    </citation>
    <scope>NUCLEOTIDE SEQUENCE [LARGE SCALE GENOMIC DNA]</scope>
    <source>
        <strain evidence="2 3">RN42</strain>
    </source>
</reference>
<dbReference type="AlphaFoldDB" id="A0A3N4IIQ3"/>
<feature type="region of interest" description="Disordered" evidence="1">
    <location>
        <begin position="505"/>
        <end position="533"/>
    </location>
</feature>
<evidence type="ECO:0000313" key="3">
    <source>
        <dbReference type="Proteomes" id="UP000275078"/>
    </source>
</evidence>
<dbReference type="CDD" id="cd09917">
    <property type="entry name" value="F-box_SF"/>
    <property type="match status" value="1"/>
</dbReference>
<dbReference type="EMBL" id="ML119658">
    <property type="protein sequence ID" value="RPA84588.1"/>
    <property type="molecule type" value="Genomic_DNA"/>
</dbReference>
<evidence type="ECO:0008006" key="4">
    <source>
        <dbReference type="Google" id="ProtNLM"/>
    </source>
</evidence>
<protein>
    <recommendedName>
        <fullName evidence="4">F-box domain-containing protein</fullName>
    </recommendedName>
</protein>
<evidence type="ECO:0000256" key="1">
    <source>
        <dbReference type="SAM" id="MobiDB-lite"/>
    </source>
</evidence>
<feature type="compositionally biased region" description="Polar residues" evidence="1">
    <location>
        <begin position="1"/>
        <end position="11"/>
    </location>
</feature>
<feature type="region of interest" description="Disordered" evidence="1">
    <location>
        <begin position="1"/>
        <end position="21"/>
    </location>
</feature>
<evidence type="ECO:0000313" key="2">
    <source>
        <dbReference type="EMBL" id="RPA84588.1"/>
    </source>
</evidence>
<proteinExistence type="predicted"/>
<dbReference type="Proteomes" id="UP000275078">
    <property type="component" value="Unassembled WGS sequence"/>
</dbReference>
<accession>A0A3N4IIQ3</accession>
<feature type="compositionally biased region" description="Basic residues" evidence="1">
    <location>
        <begin position="505"/>
        <end position="516"/>
    </location>
</feature>
<sequence length="624" mass="72642">MRRTNVKSSMGTNGGQRLKSTLDTSNSRTFVDLPPEIHLQISSYDLSLPTFHALQQTCRKLHSLYHRSFNEFYIEAVPLQLKRLLCDAGELAAEHEELSRTHVWYVESQRFKKQARARSLRRKLVKRVLQGLLAHLDTASDIIMESHFRMDGLSRFLARWRKNDWKDPLLVSNKGRDFQIWYDRYQLRLQINCLLKAIQHIGPSPNDMLNVFDSIFHGLGQGKRLYLSDDKQWMALGRAISDSQSAHCARTVLGGMGFPYAWFGLRYEHPLVKACEHGNVELVTLLFHDFKMHNQWRLYGDRYMRDVLQKWAASTKLLLELALNQVLLISQEFWKSQQSKTFEQATCSMDELIAKKTYILSYIYAINRKFAERYAYNFDYRQVYDLKGTLDLLTLFPISTLLHQSDSLKYKNSESTASSRKRYSELKWRFIEAMIQAAMCTEIGALTSSKDVDERDRHTAMRSVIDQIGRESTTPKGRVHALEVIRMMAQVGLYTNVDELSATPKRNRPAHQRQKYHSGCNMEAEEGSSERTMGRKRRTFERLVHLQPAKNCWGDLWEDVERLCKEGERRNQAEKWDIEGQCSCCRKEPLELEAVEGKKQGAEPKAAACMQLRTRMQEESSYFN</sequence>
<organism evidence="2 3">
    <name type="scientific">Ascobolus immersus RN42</name>
    <dbReference type="NCBI Taxonomy" id="1160509"/>
    <lineage>
        <taxon>Eukaryota</taxon>
        <taxon>Fungi</taxon>
        <taxon>Dikarya</taxon>
        <taxon>Ascomycota</taxon>
        <taxon>Pezizomycotina</taxon>
        <taxon>Pezizomycetes</taxon>
        <taxon>Pezizales</taxon>
        <taxon>Ascobolaceae</taxon>
        <taxon>Ascobolus</taxon>
    </lineage>
</organism>